<feature type="transmembrane region" description="Helical" evidence="2">
    <location>
        <begin position="40"/>
        <end position="61"/>
    </location>
</feature>
<evidence type="ECO:0000256" key="1">
    <source>
        <dbReference type="SAM" id="MobiDB-lite"/>
    </source>
</evidence>
<accession>A0A0M3JU96</accession>
<keyword evidence="4" id="KW-1185">Reference proteome</keyword>
<organism evidence="5">
    <name type="scientific">Anisakis simplex</name>
    <name type="common">Herring worm</name>
    <dbReference type="NCBI Taxonomy" id="6269"/>
    <lineage>
        <taxon>Eukaryota</taxon>
        <taxon>Metazoa</taxon>
        <taxon>Ecdysozoa</taxon>
        <taxon>Nematoda</taxon>
        <taxon>Chromadorea</taxon>
        <taxon>Rhabditida</taxon>
        <taxon>Spirurina</taxon>
        <taxon>Ascaridomorpha</taxon>
        <taxon>Ascaridoidea</taxon>
        <taxon>Anisakidae</taxon>
        <taxon>Anisakis</taxon>
        <taxon>Anisakis simplex complex</taxon>
    </lineage>
</organism>
<dbReference type="EMBL" id="UYRR01031049">
    <property type="protein sequence ID" value="VDK44574.1"/>
    <property type="molecule type" value="Genomic_DNA"/>
</dbReference>
<dbReference type="OrthoDB" id="5799527at2759"/>
<evidence type="ECO:0000313" key="3">
    <source>
        <dbReference type="EMBL" id="VDK44574.1"/>
    </source>
</evidence>
<dbReference type="Proteomes" id="UP000267096">
    <property type="component" value="Unassembled WGS sequence"/>
</dbReference>
<evidence type="ECO:0000313" key="5">
    <source>
        <dbReference type="WBParaSite" id="ASIM_0001173701-mRNA-1"/>
    </source>
</evidence>
<gene>
    <name evidence="3" type="ORF">ASIM_LOCUS11203</name>
</gene>
<feature type="transmembrane region" description="Helical" evidence="2">
    <location>
        <begin position="106"/>
        <end position="126"/>
    </location>
</feature>
<feature type="region of interest" description="Disordered" evidence="1">
    <location>
        <begin position="254"/>
        <end position="300"/>
    </location>
</feature>
<evidence type="ECO:0000313" key="4">
    <source>
        <dbReference type="Proteomes" id="UP000267096"/>
    </source>
</evidence>
<keyword evidence="2" id="KW-0812">Transmembrane</keyword>
<dbReference type="AlphaFoldDB" id="A0A0M3JU96"/>
<protein>
    <submittedName>
        <fullName evidence="5">MARVEL domain-containing protein</fullName>
    </submittedName>
</protein>
<proteinExistence type="predicted"/>
<feature type="transmembrane region" description="Helical" evidence="2">
    <location>
        <begin position="146"/>
        <end position="169"/>
    </location>
</feature>
<dbReference type="WBParaSite" id="ASIM_0001173701-mRNA-1">
    <property type="protein sequence ID" value="ASIM_0001173701-mRNA-1"/>
    <property type="gene ID" value="ASIM_0001173701"/>
</dbReference>
<evidence type="ECO:0000256" key="2">
    <source>
        <dbReference type="SAM" id="Phobius"/>
    </source>
</evidence>
<reference evidence="3 4" key="2">
    <citation type="submission" date="2018-11" db="EMBL/GenBank/DDBJ databases">
        <authorList>
            <consortium name="Pathogen Informatics"/>
        </authorList>
    </citation>
    <scope>NUCLEOTIDE SEQUENCE [LARGE SCALE GENOMIC DNA]</scope>
</reference>
<name>A0A0M3JU96_ANISI</name>
<keyword evidence="2" id="KW-1133">Transmembrane helix</keyword>
<feature type="compositionally biased region" description="Low complexity" evidence="1">
    <location>
        <begin position="263"/>
        <end position="292"/>
    </location>
</feature>
<sequence>MSIVGDVGEERAQPTTLIVAPFDDNHPDFIFMRMCHAQRAAVASAGFGMSFVILMFISAFFEFDWYHHKKGVDLVALLTLFFYLALGVLIHYYVLLGVKHNCASYLLPFIIVYMVIIGSESVAALYPLMHIRSTHGFWLGDDSRNVFILTFIMFLIIVSIQSIMLAAVCKCRLYLSCKHAHITAMKVAEKSRCKYPGIQILLANDHRPVNGTVANENVTRTQQVNDDDNTNVDQRSHEVRSSYVQQINTQMQFESSAQPPPYAAAASSTYAYDQPNSHSSATEANTTTAHTTLPPSISDK</sequence>
<keyword evidence="2" id="KW-0472">Membrane</keyword>
<feature type="transmembrane region" description="Helical" evidence="2">
    <location>
        <begin position="73"/>
        <end position="94"/>
    </location>
</feature>
<reference evidence="5" key="1">
    <citation type="submission" date="2017-02" db="UniProtKB">
        <authorList>
            <consortium name="WormBaseParasite"/>
        </authorList>
    </citation>
    <scope>IDENTIFICATION</scope>
</reference>